<comment type="caution">
    <text evidence="2">The sequence shown here is derived from an EMBL/GenBank/DDBJ whole genome shotgun (WGS) entry which is preliminary data.</text>
</comment>
<dbReference type="GO" id="GO:0005506">
    <property type="term" value="F:iron ion binding"/>
    <property type="evidence" value="ECO:0007669"/>
    <property type="project" value="InterPro"/>
</dbReference>
<protein>
    <recommendedName>
        <fullName evidence="4">Cytochrome P450</fullName>
    </recommendedName>
</protein>
<organism evidence="2 3">
    <name type="scientific">Coccomyxa viridis</name>
    <dbReference type="NCBI Taxonomy" id="1274662"/>
    <lineage>
        <taxon>Eukaryota</taxon>
        <taxon>Viridiplantae</taxon>
        <taxon>Chlorophyta</taxon>
        <taxon>core chlorophytes</taxon>
        <taxon>Trebouxiophyceae</taxon>
        <taxon>Trebouxiophyceae incertae sedis</taxon>
        <taxon>Coccomyxaceae</taxon>
        <taxon>Coccomyxa</taxon>
    </lineage>
</organism>
<dbReference type="EMBL" id="CAUYUE010000010">
    <property type="protein sequence ID" value="CAK0784540.1"/>
    <property type="molecule type" value="Genomic_DNA"/>
</dbReference>
<keyword evidence="3" id="KW-1185">Reference proteome</keyword>
<proteinExistence type="inferred from homology"/>
<dbReference type="SUPFAM" id="SSF48264">
    <property type="entry name" value="Cytochrome P450"/>
    <property type="match status" value="1"/>
</dbReference>
<evidence type="ECO:0000313" key="3">
    <source>
        <dbReference type="Proteomes" id="UP001314263"/>
    </source>
</evidence>
<dbReference type="PANTHER" id="PTHR24305:SF166">
    <property type="entry name" value="CYTOCHROME P450 12A4, MITOCHONDRIAL-RELATED"/>
    <property type="match status" value="1"/>
</dbReference>
<dbReference type="Gene3D" id="1.10.630.10">
    <property type="entry name" value="Cytochrome P450"/>
    <property type="match status" value="1"/>
</dbReference>
<comment type="similarity">
    <text evidence="1">Belongs to the cytochrome P450 family.</text>
</comment>
<name>A0AAV1IDK1_9CHLO</name>
<dbReference type="InterPro" id="IPR050121">
    <property type="entry name" value="Cytochrome_P450_monoxygenase"/>
</dbReference>
<dbReference type="AlphaFoldDB" id="A0AAV1IDK1"/>
<accession>A0AAV1IDK1</accession>
<reference evidence="2 3" key="1">
    <citation type="submission" date="2023-10" db="EMBL/GenBank/DDBJ databases">
        <authorList>
            <person name="Maclean D."/>
            <person name="Macfadyen A."/>
        </authorList>
    </citation>
    <scope>NUCLEOTIDE SEQUENCE [LARGE SCALE GENOMIC DNA]</scope>
</reference>
<dbReference type="GO" id="GO:0004497">
    <property type="term" value="F:monooxygenase activity"/>
    <property type="evidence" value="ECO:0007669"/>
    <property type="project" value="InterPro"/>
</dbReference>
<dbReference type="InterPro" id="IPR036396">
    <property type="entry name" value="Cyt_P450_sf"/>
</dbReference>
<evidence type="ECO:0000256" key="1">
    <source>
        <dbReference type="ARBA" id="ARBA00010617"/>
    </source>
</evidence>
<dbReference type="GO" id="GO:0016705">
    <property type="term" value="F:oxidoreductase activity, acting on paired donors, with incorporation or reduction of molecular oxygen"/>
    <property type="evidence" value="ECO:0007669"/>
    <property type="project" value="InterPro"/>
</dbReference>
<sequence length="247" mass="27148">MFSGTASPPCPSVLSTSTKDPFWRRVRKGVAPAFSQSNIQAASESSIAMAYRLADTLAAHGPAAPNAAFDVIGVFGFGKDFKATMDLHGEGAQACKCLARGMEIAVKSKLRPDTNIPFTPAWYEYRDTQTRLLSIFRNLMKEVLARGQPEAGDQTIAAFLRRIRAEDGAPLPELRFWSELSIFFFAGASARYYISQHPQVEAQLLEELRDLELMCGGAGKPRKLTPTDVQRLAYLHCVIKKKLCGSS</sequence>
<dbReference type="Proteomes" id="UP001314263">
    <property type="component" value="Unassembled WGS sequence"/>
</dbReference>
<gene>
    <name evidence="2" type="ORF">CVIRNUC_007744</name>
</gene>
<evidence type="ECO:0008006" key="4">
    <source>
        <dbReference type="Google" id="ProtNLM"/>
    </source>
</evidence>
<evidence type="ECO:0000313" key="2">
    <source>
        <dbReference type="EMBL" id="CAK0784540.1"/>
    </source>
</evidence>
<dbReference type="GO" id="GO:0020037">
    <property type="term" value="F:heme binding"/>
    <property type="evidence" value="ECO:0007669"/>
    <property type="project" value="InterPro"/>
</dbReference>
<dbReference type="PANTHER" id="PTHR24305">
    <property type="entry name" value="CYTOCHROME P450"/>
    <property type="match status" value="1"/>
</dbReference>